<evidence type="ECO:0000313" key="2">
    <source>
        <dbReference type="Proteomes" id="UP000215595"/>
    </source>
</evidence>
<dbReference type="AlphaFoldDB" id="A0A258FKF0"/>
<dbReference type="EMBL" id="NCEB01000022">
    <property type="protein sequence ID" value="OYX32444.1"/>
    <property type="molecule type" value="Genomic_DNA"/>
</dbReference>
<protein>
    <submittedName>
        <fullName evidence="1">Uncharacterized protein</fullName>
    </submittedName>
</protein>
<sequence>MFEFGKDLRKLFGEARDSDDLGWLELIGADLLAVEARALTTDGGRVSCRTPSRTWTRASALWREHARRTGMRPSLDKALATAADALKSATHPEDAARAGLAASLAWLTAFDLYGDRSALDEATHAARETEPRRLATLALSASVHARIRTRQARLSGQTTDRLDAAALMDAALHALVKHSPTEADDLRLDGAALALEGGILQRDARLLDQAGRDLQALVAACDPDTRPLTRARALALCGAGLSALAAMAGDAAATATGHALFDAAADQFFPEHSPMDWAAVQVARAVDPATPIEALMQAEGLTGGHGTVLGALALDLLIQREIATAAANGDLMALTRIETRVRRRLAERVGVTGAVDWAVDQIAMARLMIARADLMGTEPDQAAFVLSEAAEAATDHGVPVLADRAKGLMVGLGSPVRQRP</sequence>
<name>A0A258FKF0_9CAUL</name>
<evidence type="ECO:0000313" key="1">
    <source>
        <dbReference type="EMBL" id="OYX32444.1"/>
    </source>
</evidence>
<gene>
    <name evidence="1" type="ORF">B7Z01_11030</name>
</gene>
<proteinExistence type="predicted"/>
<dbReference type="Proteomes" id="UP000215595">
    <property type="component" value="Unassembled WGS sequence"/>
</dbReference>
<comment type="caution">
    <text evidence="1">The sequence shown here is derived from an EMBL/GenBank/DDBJ whole genome shotgun (WGS) entry which is preliminary data.</text>
</comment>
<accession>A0A258FKF0</accession>
<reference evidence="1 2" key="1">
    <citation type="submission" date="2017-03" db="EMBL/GenBank/DDBJ databases">
        <title>Lifting the veil on microbial sulfur biogeochemistry in mining wastewaters.</title>
        <authorList>
            <person name="Kantor R.S."/>
            <person name="Colenbrander Nelson T."/>
            <person name="Marshall S."/>
            <person name="Bennett D."/>
            <person name="Apte S."/>
            <person name="Camacho D."/>
            <person name="Thomas B.C."/>
            <person name="Warren L.A."/>
            <person name="Banfield J.F."/>
        </authorList>
    </citation>
    <scope>NUCLEOTIDE SEQUENCE [LARGE SCALE GENOMIC DNA]</scope>
    <source>
        <strain evidence="1">32-69-9</strain>
    </source>
</reference>
<organism evidence="1 2">
    <name type="scientific">Brevundimonas subvibrioides</name>
    <dbReference type="NCBI Taxonomy" id="74313"/>
    <lineage>
        <taxon>Bacteria</taxon>
        <taxon>Pseudomonadati</taxon>
        <taxon>Pseudomonadota</taxon>
        <taxon>Alphaproteobacteria</taxon>
        <taxon>Caulobacterales</taxon>
        <taxon>Caulobacteraceae</taxon>
        <taxon>Brevundimonas</taxon>
    </lineage>
</organism>